<keyword evidence="2" id="KW-1133">Transmembrane helix</keyword>
<dbReference type="RefSeq" id="WP_284293968.1">
    <property type="nucleotide sequence ID" value="NZ_BSUK01000001.1"/>
</dbReference>
<keyword evidence="4" id="KW-1185">Reference proteome</keyword>
<keyword evidence="2" id="KW-0472">Membrane</keyword>
<feature type="transmembrane region" description="Helical" evidence="2">
    <location>
        <begin position="36"/>
        <end position="57"/>
    </location>
</feature>
<feature type="region of interest" description="Disordered" evidence="1">
    <location>
        <begin position="165"/>
        <end position="215"/>
    </location>
</feature>
<dbReference type="EMBL" id="BSUK01000001">
    <property type="protein sequence ID" value="GMA25330.1"/>
    <property type="molecule type" value="Genomic_DNA"/>
</dbReference>
<reference evidence="4" key="1">
    <citation type="journal article" date="2019" name="Int. J. Syst. Evol. Microbiol.">
        <title>The Global Catalogue of Microorganisms (GCM) 10K type strain sequencing project: providing services to taxonomists for standard genome sequencing and annotation.</title>
        <authorList>
            <consortium name="The Broad Institute Genomics Platform"/>
            <consortium name="The Broad Institute Genome Sequencing Center for Infectious Disease"/>
            <person name="Wu L."/>
            <person name="Ma J."/>
        </authorList>
    </citation>
    <scope>NUCLEOTIDE SEQUENCE [LARGE SCALE GENOMIC DNA]</scope>
    <source>
        <strain evidence="4">NBRC 106348</strain>
    </source>
</reference>
<accession>A0ABQ6I3H0</accession>
<gene>
    <name evidence="3" type="ORF">GCM10025864_30890</name>
</gene>
<sequence length="215" mass="22502">MSGADLPEGRRRPRRGRWRVALRYASRDARRHKGRIALVAIMVALPAGLGSASAVLLSSTWDDSPATTVASALGTDSRVQAEVMLATPVAVTQGIDGLGGYGPPNDDATLPAALFTGPVPDGGDWSTYPRLDGHRYEAALADALPAGDTLVRVASLDGITLRGPAPACTRRPTATSSIRRHQPAPPTGSRTRSARARSRWAVTSPTTCTSGSVTR</sequence>
<keyword evidence="2" id="KW-0812">Transmembrane</keyword>
<comment type="caution">
    <text evidence="3">The sequence shown here is derived from an EMBL/GenBank/DDBJ whole genome shotgun (WGS) entry which is preliminary data.</text>
</comment>
<proteinExistence type="predicted"/>
<evidence type="ECO:0000256" key="2">
    <source>
        <dbReference type="SAM" id="Phobius"/>
    </source>
</evidence>
<dbReference type="Proteomes" id="UP001157091">
    <property type="component" value="Unassembled WGS sequence"/>
</dbReference>
<evidence type="ECO:0000313" key="3">
    <source>
        <dbReference type="EMBL" id="GMA25330.1"/>
    </source>
</evidence>
<feature type="compositionally biased region" description="Polar residues" evidence="1">
    <location>
        <begin position="205"/>
        <end position="215"/>
    </location>
</feature>
<evidence type="ECO:0000256" key="1">
    <source>
        <dbReference type="SAM" id="MobiDB-lite"/>
    </source>
</evidence>
<organism evidence="3 4">
    <name type="scientific">Luteimicrobium album</name>
    <dbReference type="NCBI Taxonomy" id="1054550"/>
    <lineage>
        <taxon>Bacteria</taxon>
        <taxon>Bacillati</taxon>
        <taxon>Actinomycetota</taxon>
        <taxon>Actinomycetes</taxon>
        <taxon>Micrococcales</taxon>
        <taxon>Luteimicrobium</taxon>
    </lineage>
</organism>
<evidence type="ECO:0000313" key="4">
    <source>
        <dbReference type="Proteomes" id="UP001157091"/>
    </source>
</evidence>
<name>A0ABQ6I3H0_9MICO</name>
<protein>
    <submittedName>
        <fullName evidence="3">Uncharacterized protein</fullName>
    </submittedName>
</protein>